<dbReference type="EMBL" id="QGNZ01000006">
    <property type="protein sequence ID" value="PWS25939.1"/>
    <property type="molecule type" value="Genomic_DNA"/>
</dbReference>
<protein>
    <recommendedName>
        <fullName evidence="3">Lipoprotein</fullName>
    </recommendedName>
</protein>
<accession>A0A317EIK7</accession>
<organism evidence="1 2">
    <name type="scientific">Pedobacter yonginense</name>
    <dbReference type="NCBI Taxonomy" id="651869"/>
    <lineage>
        <taxon>Bacteria</taxon>
        <taxon>Pseudomonadati</taxon>
        <taxon>Bacteroidota</taxon>
        <taxon>Sphingobacteriia</taxon>
        <taxon>Sphingobacteriales</taxon>
        <taxon>Sphingobacteriaceae</taxon>
        <taxon>Pedobacter</taxon>
    </lineage>
</organism>
<dbReference type="Proteomes" id="UP000245379">
    <property type="component" value="Unassembled WGS sequence"/>
</dbReference>
<dbReference type="OrthoDB" id="9885387at2"/>
<evidence type="ECO:0000313" key="1">
    <source>
        <dbReference type="EMBL" id="PWS25939.1"/>
    </source>
</evidence>
<dbReference type="RefSeq" id="WP_109927460.1">
    <property type="nucleotide sequence ID" value="NZ_QGNZ01000006.1"/>
</dbReference>
<keyword evidence="2" id="KW-1185">Reference proteome</keyword>
<evidence type="ECO:0000313" key="2">
    <source>
        <dbReference type="Proteomes" id="UP000245379"/>
    </source>
</evidence>
<sequence length="72" mass="8051">MKKILFVLMLGLGACTSENKQTSVVTDTTTVIKNVDTIKKDTVKVAPVKEKSIEQKADDRLDNIMKKRKSVK</sequence>
<reference evidence="1 2" key="1">
    <citation type="submission" date="2018-05" db="EMBL/GenBank/DDBJ databases">
        <title>Pedobacter paludis sp. nov., isolated from wetland soil.</title>
        <authorList>
            <person name="Zhang Y."/>
            <person name="Wang G."/>
        </authorList>
    </citation>
    <scope>NUCLEOTIDE SEQUENCE [LARGE SCALE GENOMIC DNA]</scope>
    <source>
        <strain evidence="1 2">KCTC22721</strain>
    </source>
</reference>
<name>A0A317EIK7_9SPHI</name>
<proteinExistence type="predicted"/>
<evidence type="ECO:0008006" key="3">
    <source>
        <dbReference type="Google" id="ProtNLM"/>
    </source>
</evidence>
<dbReference type="AlphaFoldDB" id="A0A317EIK7"/>
<gene>
    <name evidence="1" type="ORF">DHW03_19085</name>
</gene>
<dbReference type="PROSITE" id="PS51257">
    <property type="entry name" value="PROKAR_LIPOPROTEIN"/>
    <property type="match status" value="1"/>
</dbReference>
<comment type="caution">
    <text evidence="1">The sequence shown here is derived from an EMBL/GenBank/DDBJ whole genome shotgun (WGS) entry which is preliminary data.</text>
</comment>